<evidence type="ECO:0000256" key="3">
    <source>
        <dbReference type="SAM" id="SignalP"/>
    </source>
</evidence>
<evidence type="ECO:0000313" key="4">
    <source>
        <dbReference type="EMBL" id="KAJ7350345.1"/>
    </source>
</evidence>
<feature type="region of interest" description="Disordered" evidence="1">
    <location>
        <begin position="22"/>
        <end position="43"/>
    </location>
</feature>
<comment type="caution">
    <text evidence="4">The sequence shown here is derived from an EMBL/GenBank/DDBJ whole genome shotgun (WGS) entry which is preliminary data.</text>
</comment>
<keyword evidence="3" id="KW-0732">Signal</keyword>
<keyword evidence="2" id="KW-0472">Membrane</keyword>
<accession>A0AAD7A5Z8</accession>
<protein>
    <submittedName>
        <fullName evidence="4">Uncharacterized protein</fullName>
    </submittedName>
</protein>
<keyword evidence="2" id="KW-0812">Transmembrane</keyword>
<evidence type="ECO:0000313" key="5">
    <source>
        <dbReference type="Proteomes" id="UP001218218"/>
    </source>
</evidence>
<organism evidence="4 5">
    <name type="scientific">Mycena albidolilacea</name>
    <dbReference type="NCBI Taxonomy" id="1033008"/>
    <lineage>
        <taxon>Eukaryota</taxon>
        <taxon>Fungi</taxon>
        <taxon>Dikarya</taxon>
        <taxon>Basidiomycota</taxon>
        <taxon>Agaricomycotina</taxon>
        <taxon>Agaricomycetes</taxon>
        <taxon>Agaricomycetidae</taxon>
        <taxon>Agaricales</taxon>
        <taxon>Marasmiineae</taxon>
        <taxon>Mycenaceae</taxon>
        <taxon>Mycena</taxon>
    </lineage>
</organism>
<sequence>MSAILPLSVLLTNFASAYGGTSNTSGKDNKLGPSNNSGSSKGSGSGSALISIGGITFCYNDKFHHPPNSARENIITGAVVSGVLGSVLLVMLVYRVAMRFKERRRLPSLLGKKTGPAKFQKRMFRRIRFLRAKFEHFLVRRLGF</sequence>
<feature type="transmembrane region" description="Helical" evidence="2">
    <location>
        <begin position="74"/>
        <end position="97"/>
    </location>
</feature>
<proteinExistence type="predicted"/>
<feature type="signal peptide" evidence="3">
    <location>
        <begin position="1"/>
        <end position="19"/>
    </location>
</feature>
<name>A0AAD7A5Z8_9AGAR</name>
<keyword evidence="5" id="KW-1185">Reference proteome</keyword>
<feature type="compositionally biased region" description="Low complexity" evidence="1">
    <location>
        <begin position="31"/>
        <end position="43"/>
    </location>
</feature>
<dbReference type="EMBL" id="JARIHO010000014">
    <property type="protein sequence ID" value="KAJ7350345.1"/>
    <property type="molecule type" value="Genomic_DNA"/>
</dbReference>
<reference evidence="4" key="1">
    <citation type="submission" date="2023-03" db="EMBL/GenBank/DDBJ databases">
        <title>Massive genome expansion in bonnet fungi (Mycena s.s.) driven by repeated elements and novel gene families across ecological guilds.</title>
        <authorList>
            <consortium name="Lawrence Berkeley National Laboratory"/>
            <person name="Harder C.B."/>
            <person name="Miyauchi S."/>
            <person name="Viragh M."/>
            <person name="Kuo A."/>
            <person name="Thoen E."/>
            <person name="Andreopoulos B."/>
            <person name="Lu D."/>
            <person name="Skrede I."/>
            <person name="Drula E."/>
            <person name="Henrissat B."/>
            <person name="Morin E."/>
            <person name="Kohler A."/>
            <person name="Barry K."/>
            <person name="LaButti K."/>
            <person name="Morin E."/>
            <person name="Salamov A."/>
            <person name="Lipzen A."/>
            <person name="Mereny Z."/>
            <person name="Hegedus B."/>
            <person name="Baldrian P."/>
            <person name="Stursova M."/>
            <person name="Weitz H."/>
            <person name="Taylor A."/>
            <person name="Grigoriev I.V."/>
            <person name="Nagy L.G."/>
            <person name="Martin F."/>
            <person name="Kauserud H."/>
        </authorList>
    </citation>
    <scope>NUCLEOTIDE SEQUENCE</scope>
    <source>
        <strain evidence="4">CBHHK002</strain>
    </source>
</reference>
<evidence type="ECO:0000256" key="2">
    <source>
        <dbReference type="SAM" id="Phobius"/>
    </source>
</evidence>
<gene>
    <name evidence="4" type="ORF">DFH08DRAFT_861138</name>
</gene>
<dbReference type="AlphaFoldDB" id="A0AAD7A5Z8"/>
<feature type="chain" id="PRO_5042104246" evidence="3">
    <location>
        <begin position="20"/>
        <end position="144"/>
    </location>
</feature>
<evidence type="ECO:0000256" key="1">
    <source>
        <dbReference type="SAM" id="MobiDB-lite"/>
    </source>
</evidence>
<dbReference type="Proteomes" id="UP001218218">
    <property type="component" value="Unassembled WGS sequence"/>
</dbReference>
<keyword evidence="2" id="KW-1133">Transmembrane helix</keyword>